<dbReference type="SUPFAM" id="SSF53850">
    <property type="entry name" value="Periplasmic binding protein-like II"/>
    <property type="match status" value="1"/>
</dbReference>
<feature type="chain" id="PRO_5046289857" evidence="4">
    <location>
        <begin position="24"/>
        <end position="349"/>
    </location>
</feature>
<evidence type="ECO:0000313" key="5">
    <source>
        <dbReference type="EMBL" id="MFC7599983.1"/>
    </source>
</evidence>
<evidence type="ECO:0000256" key="3">
    <source>
        <dbReference type="ARBA" id="ARBA00022729"/>
    </source>
</evidence>
<dbReference type="PIRSF" id="PIRSF002825">
    <property type="entry name" value="CfbpA"/>
    <property type="match status" value="1"/>
</dbReference>
<sequence>MPTFLPKTVLALAATGVLVLGLAACGESTDTADPTAEKKITVYSGRSESLVKPLLDKFTAQSGIAVEARYAATAAMATQLLEEGEKSPADAFFAQDAGALGAVAKKGMFAPLPASVLDQVPATYRAKSGEWVGVTARSRVLVYNPDLVPADRLPTSVFDLTDPAWKGKVGVAPTNASFQAFVTAVTVQHGEAKAKELLAGLKANDPQIREGNGPILEEVDSGKLAVGLINHYYLGELAKEKGTTPDTLTAKLHFFPDGDSGALVNVAGVGVLKKAAQNPDVQAFVTYLLSAEAQKYFAEETFEYPVIAEAASPAGVPALKDLKVPAVDLNDLDQLEATIALIKESGLVP</sequence>
<keyword evidence="6" id="KW-1185">Reference proteome</keyword>
<dbReference type="EMBL" id="JBHTEE010000001">
    <property type="protein sequence ID" value="MFC7599983.1"/>
    <property type="molecule type" value="Genomic_DNA"/>
</dbReference>
<proteinExistence type="inferred from homology"/>
<dbReference type="CDD" id="cd13543">
    <property type="entry name" value="PBP2_Fbp"/>
    <property type="match status" value="1"/>
</dbReference>
<dbReference type="InterPro" id="IPR026045">
    <property type="entry name" value="Ferric-bd"/>
</dbReference>
<keyword evidence="2" id="KW-0813">Transport</keyword>
<dbReference type="Gene3D" id="3.40.190.10">
    <property type="entry name" value="Periplasmic binding protein-like II"/>
    <property type="match status" value="2"/>
</dbReference>
<evidence type="ECO:0000256" key="1">
    <source>
        <dbReference type="ARBA" id="ARBA00008520"/>
    </source>
</evidence>
<feature type="signal peptide" evidence="4">
    <location>
        <begin position="1"/>
        <end position="23"/>
    </location>
</feature>
<dbReference type="PROSITE" id="PS51257">
    <property type="entry name" value="PROKAR_LIPOPROTEIN"/>
    <property type="match status" value="1"/>
</dbReference>
<reference evidence="6" key="1">
    <citation type="journal article" date="2019" name="Int. J. Syst. Evol. Microbiol.">
        <title>The Global Catalogue of Microorganisms (GCM) 10K type strain sequencing project: providing services to taxonomists for standard genome sequencing and annotation.</title>
        <authorList>
            <consortium name="The Broad Institute Genomics Platform"/>
            <consortium name="The Broad Institute Genome Sequencing Center for Infectious Disease"/>
            <person name="Wu L."/>
            <person name="Ma J."/>
        </authorList>
    </citation>
    <scope>NUCLEOTIDE SEQUENCE [LARGE SCALE GENOMIC DNA]</scope>
    <source>
        <strain evidence="6">JCM 10083</strain>
    </source>
</reference>
<protein>
    <submittedName>
        <fullName evidence="5">Iron ABC transporter substrate-binding protein</fullName>
    </submittedName>
</protein>
<dbReference type="PANTHER" id="PTHR30006">
    <property type="entry name" value="THIAMINE-BINDING PERIPLASMIC PROTEIN-RELATED"/>
    <property type="match status" value="1"/>
</dbReference>
<keyword evidence="2" id="KW-0410">Iron transport</keyword>
<evidence type="ECO:0000256" key="4">
    <source>
        <dbReference type="SAM" id="SignalP"/>
    </source>
</evidence>
<organism evidence="5 6">
    <name type="scientific">Streptosporangium amethystogenes subsp. fukuiense</name>
    <dbReference type="NCBI Taxonomy" id="698418"/>
    <lineage>
        <taxon>Bacteria</taxon>
        <taxon>Bacillati</taxon>
        <taxon>Actinomycetota</taxon>
        <taxon>Actinomycetes</taxon>
        <taxon>Streptosporangiales</taxon>
        <taxon>Streptosporangiaceae</taxon>
        <taxon>Streptosporangium</taxon>
    </lineage>
</organism>
<accession>A0ABW2SVF3</accession>
<comment type="similarity">
    <text evidence="1">Belongs to the bacterial solute-binding protein 1 family.</text>
</comment>
<keyword evidence="3 4" id="KW-0732">Signal</keyword>
<evidence type="ECO:0000256" key="2">
    <source>
        <dbReference type="ARBA" id="ARBA00022496"/>
    </source>
</evidence>
<evidence type="ECO:0000313" key="6">
    <source>
        <dbReference type="Proteomes" id="UP001596514"/>
    </source>
</evidence>
<dbReference type="Pfam" id="PF13343">
    <property type="entry name" value="SBP_bac_6"/>
    <property type="match status" value="1"/>
</dbReference>
<comment type="caution">
    <text evidence="5">The sequence shown here is derived from an EMBL/GenBank/DDBJ whole genome shotgun (WGS) entry which is preliminary data.</text>
</comment>
<dbReference type="RefSeq" id="WP_343967227.1">
    <property type="nucleotide sequence ID" value="NZ_BAAAGK010000055.1"/>
</dbReference>
<dbReference type="PANTHER" id="PTHR30006:SF15">
    <property type="entry name" value="IRON-UTILIZATION PERIPLASMIC PROTEIN"/>
    <property type="match status" value="1"/>
</dbReference>
<gene>
    <name evidence="5" type="ORF">ACFQVD_07675</name>
</gene>
<dbReference type="Proteomes" id="UP001596514">
    <property type="component" value="Unassembled WGS sequence"/>
</dbReference>
<keyword evidence="2" id="KW-0406">Ion transport</keyword>
<name>A0ABW2SVF3_9ACTN</name>
<keyword evidence="2" id="KW-0408">Iron</keyword>